<dbReference type="PANTHER" id="PTHR33112">
    <property type="entry name" value="DOMAIN PROTEIN, PUTATIVE-RELATED"/>
    <property type="match status" value="1"/>
</dbReference>
<organism evidence="1 2">
    <name type="scientific">Pyricularia oryzae</name>
    <name type="common">Rice blast fungus</name>
    <name type="synonym">Magnaporthe oryzae</name>
    <dbReference type="NCBI Taxonomy" id="318829"/>
    <lineage>
        <taxon>Eukaryota</taxon>
        <taxon>Fungi</taxon>
        <taxon>Dikarya</taxon>
        <taxon>Ascomycota</taxon>
        <taxon>Pezizomycotina</taxon>
        <taxon>Sordariomycetes</taxon>
        <taxon>Sordariomycetidae</taxon>
        <taxon>Magnaporthales</taxon>
        <taxon>Pyriculariaceae</taxon>
        <taxon>Pyricularia</taxon>
    </lineage>
</organism>
<name>A0A4P7N2B1_PYROR</name>
<accession>A0A4P7N2B1</accession>
<sequence length="723" mass="80602">MSQGPIVDGLCQHCQSISLDALLQARESARWGPKDKGWGTPHHDSFGRLRDCALGGCELCSAIVAQASRCLIEAESLVQPGDDDPIYTTINMGSITFTAWRNPEKKFVFFQHDPIATFDFETPDPPALGGVQRPTELDQGSPLAFEWARNKLDECVLSHSRCNNPSPKPPVLPTRVIDVGDDTTAPRLVAGRPARGRWIALTHCWGGKIDNVTLTTNLEAKQRAMPLDELPPNFRDAILITRGLGVRYLWIDALCIIQDSNKVDWPEEAARMRHYYSQSFLTVSAANAADSTRGILQRREPSKSLRLHLSSESLGWAGDVRLIDDVERSRARQSLSPLDQRGWCLQEKCLPPRTLAYTELGLTWVCLDNTECEWEHTGRDTFYSDEKAVVREFLPQTPEGKVQTDLLSHQGTRYDPYGAAMSWVSLVEAYTSRMLTYPSDKLPAISGLAQVIAQGLPGSGMGAYLAGLWRCSLLNGMSWSVRKLGDGRPVQPRCSRPHAYRAPSWSWASIDGPVSFPAGRGYKMQPLQYEDDSSKYPDMATVLEASVELQDKDQPYGQVTGGRVRLRALWLAVALHADDFSELRADGDPGYLRFSLHKASRPDPSNLWADHVRVRPLVDDDNPDPESVCNIVGGLDVTPGPGERLLDQAGRLCLGLLMMSNCTFLLLQPNERFPGTFKRVGCADLTWNHWRGRGYYYSQWISGEPVRFDDRFIDDNTAEVVIT</sequence>
<dbReference type="Pfam" id="PF06985">
    <property type="entry name" value="HET"/>
    <property type="match status" value="1"/>
</dbReference>
<protein>
    <submittedName>
        <fullName evidence="1">Uncharacterized protein</fullName>
    </submittedName>
</protein>
<dbReference type="EMBL" id="CP034204">
    <property type="protein sequence ID" value="QBZ55091.1"/>
    <property type="molecule type" value="Genomic_DNA"/>
</dbReference>
<dbReference type="AlphaFoldDB" id="A0A4P7N2B1"/>
<dbReference type="InterPro" id="IPR010730">
    <property type="entry name" value="HET"/>
</dbReference>
<evidence type="ECO:0000313" key="1">
    <source>
        <dbReference type="EMBL" id="QBZ55091.1"/>
    </source>
</evidence>
<evidence type="ECO:0000313" key="2">
    <source>
        <dbReference type="Proteomes" id="UP000294847"/>
    </source>
</evidence>
<gene>
    <name evidence="1" type="ORF">PoMZ_10807</name>
</gene>
<dbReference type="PANTHER" id="PTHR33112:SF16">
    <property type="entry name" value="HETEROKARYON INCOMPATIBILITY DOMAIN-CONTAINING PROTEIN"/>
    <property type="match status" value="1"/>
</dbReference>
<proteinExistence type="predicted"/>
<reference evidence="1 2" key="1">
    <citation type="journal article" date="2019" name="Mol. Biol. Evol.">
        <title>Blast fungal genomes show frequent chromosomal changes, gene gains and losses, and effector gene turnover.</title>
        <authorList>
            <person name="Gomez Luciano L.B."/>
            <person name="Jason Tsai I."/>
            <person name="Chuma I."/>
            <person name="Tosa Y."/>
            <person name="Chen Y.H."/>
            <person name="Li J.Y."/>
            <person name="Li M.Y."/>
            <person name="Jade Lu M.Y."/>
            <person name="Nakayashiki H."/>
            <person name="Li W.H."/>
        </authorList>
    </citation>
    <scope>NUCLEOTIDE SEQUENCE [LARGE SCALE GENOMIC DNA]</scope>
    <source>
        <strain evidence="1">MZ5-1-6</strain>
    </source>
</reference>
<dbReference type="Proteomes" id="UP000294847">
    <property type="component" value="Chromosome 1"/>
</dbReference>